<evidence type="ECO:0000313" key="5">
    <source>
        <dbReference type="Proteomes" id="UP000239649"/>
    </source>
</evidence>
<feature type="domain" description="RRM" evidence="3">
    <location>
        <begin position="200"/>
        <end position="282"/>
    </location>
</feature>
<dbReference type="Proteomes" id="UP000239649">
    <property type="component" value="Unassembled WGS sequence"/>
</dbReference>
<proteinExistence type="predicted"/>
<dbReference type="SUPFAM" id="SSF54928">
    <property type="entry name" value="RNA-binding domain, RBD"/>
    <property type="match status" value="1"/>
</dbReference>
<organism evidence="4 5">
    <name type="scientific">Micractinium conductrix</name>
    <dbReference type="NCBI Taxonomy" id="554055"/>
    <lineage>
        <taxon>Eukaryota</taxon>
        <taxon>Viridiplantae</taxon>
        <taxon>Chlorophyta</taxon>
        <taxon>core chlorophytes</taxon>
        <taxon>Trebouxiophyceae</taxon>
        <taxon>Chlorellales</taxon>
        <taxon>Chlorellaceae</taxon>
        <taxon>Chlorella clade</taxon>
        <taxon>Micractinium</taxon>
    </lineage>
</organism>
<dbReference type="InterPro" id="IPR000504">
    <property type="entry name" value="RRM_dom"/>
</dbReference>
<keyword evidence="1" id="KW-0694">RNA-binding</keyword>
<gene>
    <name evidence="4" type="ORF">C2E20_6179</name>
</gene>
<dbReference type="PANTHER" id="PTHR34556:SF2">
    <property type="entry name" value="PROTEIN TAB2 HOMOLOG, CHLOROPLASTIC"/>
    <property type="match status" value="1"/>
</dbReference>
<dbReference type="Pfam" id="PF06485">
    <property type="entry name" value="Tab2-like_N"/>
    <property type="match status" value="1"/>
</dbReference>
<feature type="compositionally biased region" description="Basic residues" evidence="2">
    <location>
        <begin position="55"/>
        <end position="108"/>
    </location>
</feature>
<evidence type="ECO:0000256" key="1">
    <source>
        <dbReference type="PROSITE-ProRule" id="PRU00176"/>
    </source>
</evidence>
<name>A0A2P6V8H2_9CHLO</name>
<feature type="compositionally biased region" description="Low complexity" evidence="2">
    <location>
        <begin position="356"/>
        <end position="377"/>
    </location>
</feature>
<dbReference type="SMART" id="SM00360">
    <property type="entry name" value="RRM"/>
    <property type="match status" value="1"/>
</dbReference>
<protein>
    <submittedName>
        <fullName evidence="4">RNA binding</fullName>
    </submittedName>
</protein>
<dbReference type="Gene3D" id="3.30.70.330">
    <property type="match status" value="1"/>
</dbReference>
<dbReference type="AlphaFoldDB" id="A0A2P6V8H2"/>
<feature type="region of interest" description="Disordered" evidence="2">
    <location>
        <begin position="1"/>
        <end position="112"/>
    </location>
</feature>
<evidence type="ECO:0000256" key="2">
    <source>
        <dbReference type="SAM" id="MobiDB-lite"/>
    </source>
</evidence>
<feature type="compositionally biased region" description="Pro residues" evidence="2">
    <location>
        <begin position="9"/>
        <end position="20"/>
    </location>
</feature>
<dbReference type="Pfam" id="PF20429">
    <property type="entry name" value="Tab2-like_C"/>
    <property type="match status" value="1"/>
</dbReference>
<feature type="compositionally biased region" description="Low complexity" evidence="2">
    <location>
        <begin position="388"/>
        <end position="402"/>
    </location>
</feature>
<dbReference type="OrthoDB" id="3833at2759"/>
<dbReference type="CDD" id="cd12230">
    <property type="entry name" value="RRM1_U2AF65"/>
    <property type="match status" value="1"/>
</dbReference>
<dbReference type="PROSITE" id="PS50102">
    <property type="entry name" value="RRM"/>
    <property type="match status" value="1"/>
</dbReference>
<dbReference type="InterPro" id="IPR046760">
    <property type="entry name" value="Tab2-like_N"/>
</dbReference>
<evidence type="ECO:0000313" key="4">
    <source>
        <dbReference type="EMBL" id="PSC70371.1"/>
    </source>
</evidence>
<dbReference type="STRING" id="554055.A0A2P6V8H2"/>
<comment type="caution">
    <text evidence="4">The sequence shown here is derived from an EMBL/GenBank/DDBJ whole genome shotgun (WGS) entry which is preliminary data.</text>
</comment>
<dbReference type="InterPro" id="IPR009472">
    <property type="entry name" value="Tab2-like"/>
</dbReference>
<dbReference type="Pfam" id="PF00076">
    <property type="entry name" value="RRM_1"/>
    <property type="match status" value="1"/>
</dbReference>
<sequence length="696" mass="75284">MPPADAEDAPPPAEAPPAEPPAGEAGGDQGEATSAEGAKAEGDGAVLPSRSRSAERRRRRSSRSRSRDRRRRRSRSPGGSRRRSRSRSRDRRRSRRSRSRSRDRRRRSPSREKVVIERAPVYEIERVRPDPVAMHLVMPGMAGMPGMPTMMPGMPNMAMMPGMAVNPMMPNMMAGMPNLAGAAAQRTAGSNLNQMTRPMRRLYVGGLPIPCYDFMLSTFLNQALMALGIAAPGKAPIVNCQVTPDRNFAFVEFADVSDATAALQLDGIPFRGQALKIKRPKDYAVPFGAPPDPTPLGPTIMAQLLASGAGGAEGGAAPAAAPGMPPMPSMPPMPGMGAPPPLPIGCPLALPAASLRTSAAPGTSSSSGSGSASGTQQRQRRQWRRAAADGAAPAVAEAAVPASSDKSVPQSDVWELDFCSRPILDERGKKVWELIICDPERRFEYAVYYPNNKINSTELKRSLEEILAQPGARKPTVARFFRGQMQTIISRALSDVGIKSMPSRRCFTLMNWLEDRQDSVYKAHPGYNDKASSLFTIDLGAPEELPDALRGEKWSFVQLPLATLQQELQDVTAGKAFGATLDLEVARQALTPETLIPGVAVYSRRADPLAAWTNGLDLAAVVADTDRAFLILETGFNDRWRYGAYRRTLETTAEAKAWEEAKLAVGGLHFLAVMPDEDSDVCSGLWMLLDRKPPSV</sequence>
<accession>A0A2P6V8H2</accession>
<dbReference type="EMBL" id="LHPF02000020">
    <property type="protein sequence ID" value="PSC70371.1"/>
    <property type="molecule type" value="Genomic_DNA"/>
</dbReference>
<dbReference type="InterPro" id="IPR046761">
    <property type="entry name" value="Tab2-like_C"/>
</dbReference>
<dbReference type="InterPro" id="IPR035979">
    <property type="entry name" value="RBD_domain_sf"/>
</dbReference>
<reference evidence="4 5" key="1">
    <citation type="journal article" date="2018" name="Plant J.">
        <title>Genome sequences of Chlorella sorokiniana UTEX 1602 and Micractinium conductrix SAG 241.80: implications to maltose excretion by a green alga.</title>
        <authorList>
            <person name="Arriola M.B."/>
            <person name="Velmurugan N."/>
            <person name="Zhang Y."/>
            <person name="Plunkett M.H."/>
            <person name="Hondzo H."/>
            <person name="Barney B.M."/>
        </authorList>
    </citation>
    <scope>NUCLEOTIDE SEQUENCE [LARGE SCALE GENOMIC DNA]</scope>
    <source>
        <strain evidence="4 5">SAG 241.80</strain>
    </source>
</reference>
<feature type="region of interest" description="Disordered" evidence="2">
    <location>
        <begin position="355"/>
        <end position="407"/>
    </location>
</feature>
<dbReference type="GO" id="GO:0003723">
    <property type="term" value="F:RNA binding"/>
    <property type="evidence" value="ECO:0007669"/>
    <property type="project" value="UniProtKB-UniRule"/>
</dbReference>
<dbReference type="InterPro" id="IPR012677">
    <property type="entry name" value="Nucleotide-bd_a/b_plait_sf"/>
</dbReference>
<evidence type="ECO:0000259" key="3">
    <source>
        <dbReference type="PROSITE" id="PS50102"/>
    </source>
</evidence>
<dbReference type="PANTHER" id="PTHR34556">
    <property type="match status" value="1"/>
</dbReference>
<keyword evidence="5" id="KW-1185">Reference proteome</keyword>